<keyword evidence="3" id="KW-1185">Reference proteome</keyword>
<evidence type="ECO:0000313" key="3">
    <source>
        <dbReference type="Proteomes" id="UP000245207"/>
    </source>
</evidence>
<feature type="compositionally biased region" description="Basic residues" evidence="1">
    <location>
        <begin position="1"/>
        <end position="14"/>
    </location>
</feature>
<proteinExistence type="predicted"/>
<dbReference type="GO" id="GO:0016301">
    <property type="term" value="F:kinase activity"/>
    <property type="evidence" value="ECO:0007669"/>
    <property type="project" value="UniProtKB-KW"/>
</dbReference>
<gene>
    <name evidence="2" type="ORF">CTI12_AA566720</name>
</gene>
<organism evidence="2 3">
    <name type="scientific">Artemisia annua</name>
    <name type="common">Sweet wormwood</name>
    <dbReference type="NCBI Taxonomy" id="35608"/>
    <lineage>
        <taxon>Eukaryota</taxon>
        <taxon>Viridiplantae</taxon>
        <taxon>Streptophyta</taxon>
        <taxon>Embryophyta</taxon>
        <taxon>Tracheophyta</taxon>
        <taxon>Spermatophyta</taxon>
        <taxon>Magnoliopsida</taxon>
        <taxon>eudicotyledons</taxon>
        <taxon>Gunneridae</taxon>
        <taxon>Pentapetalae</taxon>
        <taxon>asterids</taxon>
        <taxon>campanulids</taxon>
        <taxon>Asterales</taxon>
        <taxon>Asteraceae</taxon>
        <taxon>Asteroideae</taxon>
        <taxon>Anthemideae</taxon>
        <taxon>Artemisiinae</taxon>
        <taxon>Artemisia</taxon>
    </lineage>
</organism>
<dbReference type="AlphaFoldDB" id="A0A2U1KTE6"/>
<name>A0A2U1KTE6_ARTAN</name>
<protein>
    <submittedName>
        <fullName evidence="2">MAPK/ERK kinase kinase 1</fullName>
    </submittedName>
</protein>
<keyword evidence="2" id="KW-0418">Kinase</keyword>
<dbReference type="Proteomes" id="UP000245207">
    <property type="component" value="Unassembled WGS sequence"/>
</dbReference>
<accession>A0A2U1KTE6</accession>
<dbReference type="STRING" id="35608.A0A2U1KTE6"/>
<evidence type="ECO:0000256" key="1">
    <source>
        <dbReference type="SAM" id="MobiDB-lite"/>
    </source>
</evidence>
<feature type="compositionally biased region" description="Low complexity" evidence="1">
    <location>
        <begin position="31"/>
        <end position="44"/>
    </location>
</feature>
<feature type="region of interest" description="Disordered" evidence="1">
    <location>
        <begin position="1"/>
        <end position="58"/>
    </location>
</feature>
<keyword evidence="2" id="KW-0808">Transferase</keyword>
<evidence type="ECO:0000313" key="2">
    <source>
        <dbReference type="EMBL" id="PWA40009.1"/>
    </source>
</evidence>
<feature type="region of interest" description="Disordered" evidence="1">
    <location>
        <begin position="89"/>
        <end position="109"/>
    </location>
</feature>
<comment type="caution">
    <text evidence="2">The sequence shown here is derived from an EMBL/GenBank/DDBJ whole genome shotgun (WGS) entry which is preliminary data.</text>
</comment>
<dbReference type="OrthoDB" id="1746562at2759"/>
<reference evidence="2 3" key="1">
    <citation type="journal article" date="2018" name="Mol. Plant">
        <title>The genome of Artemisia annua provides insight into the evolution of Asteraceae family and artemisinin biosynthesis.</title>
        <authorList>
            <person name="Shen Q."/>
            <person name="Zhang L."/>
            <person name="Liao Z."/>
            <person name="Wang S."/>
            <person name="Yan T."/>
            <person name="Shi P."/>
            <person name="Liu M."/>
            <person name="Fu X."/>
            <person name="Pan Q."/>
            <person name="Wang Y."/>
            <person name="Lv Z."/>
            <person name="Lu X."/>
            <person name="Zhang F."/>
            <person name="Jiang W."/>
            <person name="Ma Y."/>
            <person name="Chen M."/>
            <person name="Hao X."/>
            <person name="Li L."/>
            <person name="Tang Y."/>
            <person name="Lv G."/>
            <person name="Zhou Y."/>
            <person name="Sun X."/>
            <person name="Brodelius P.E."/>
            <person name="Rose J.K.C."/>
            <person name="Tang K."/>
        </authorList>
    </citation>
    <scope>NUCLEOTIDE SEQUENCE [LARGE SCALE GENOMIC DNA]</scope>
    <source>
        <strain evidence="3">cv. Huhao1</strain>
        <tissue evidence="2">Leaf</tissue>
    </source>
</reference>
<dbReference type="EMBL" id="PKPP01014143">
    <property type="protein sequence ID" value="PWA40009.1"/>
    <property type="molecule type" value="Genomic_DNA"/>
</dbReference>
<sequence>MKLISRAKHQHQVRPKLDRRNAIKNIDYDASTSFESSGSGTGRTRSLDIPSGYDNRTSFRIEGTEGEFDVICRRLGLSGPEDFAISTVDWENRRSHSPTGGGVGGSLSLPVNIKDYDGTVK</sequence>